<organism evidence="2 3">
    <name type="scientific">Lasiosphaeria hispida</name>
    <dbReference type="NCBI Taxonomy" id="260671"/>
    <lineage>
        <taxon>Eukaryota</taxon>
        <taxon>Fungi</taxon>
        <taxon>Dikarya</taxon>
        <taxon>Ascomycota</taxon>
        <taxon>Pezizomycotina</taxon>
        <taxon>Sordariomycetes</taxon>
        <taxon>Sordariomycetidae</taxon>
        <taxon>Sordariales</taxon>
        <taxon>Lasiosphaeriaceae</taxon>
        <taxon>Lasiosphaeria</taxon>
    </lineage>
</organism>
<evidence type="ECO:0000313" key="3">
    <source>
        <dbReference type="Proteomes" id="UP001275084"/>
    </source>
</evidence>
<reference evidence="2" key="2">
    <citation type="submission" date="2023-06" db="EMBL/GenBank/DDBJ databases">
        <authorList>
            <consortium name="Lawrence Berkeley National Laboratory"/>
            <person name="Haridas S."/>
            <person name="Hensen N."/>
            <person name="Bonometti L."/>
            <person name="Westerberg I."/>
            <person name="Brannstrom I.O."/>
            <person name="Guillou S."/>
            <person name="Cros-Aarteil S."/>
            <person name="Calhoun S."/>
            <person name="Kuo A."/>
            <person name="Mondo S."/>
            <person name="Pangilinan J."/>
            <person name="Riley R."/>
            <person name="Labutti K."/>
            <person name="Andreopoulos B."/>
            <person name="Lipzen A."/>
            <person name="Chen C."/>
            <person name="Yanf M."/>
            <person name="Daum C."/>
            <person name="Ng V."/>
            <person name="Clum A."/>
            <person name="Steindorff A."/>
            <person name="Ohm R."/>
            <person name="Martin F."/>
            <person name="Silar P."/>
            <person name="Natvig D."/>
            <person name="Lalanne C."/>
            <person name="Gautier V."/>
            <person name="Ament-Velasquez S.L."/>
            <person name="Kruys A."/>
            <person name="Hutchinson M.I."/>
            <person name="Powell A.J."/>
            <person name="Barry K."/>
            <person name="Miller A.N."/>
            <person name="Grigoriev I.V."/>
            <person name="Debuchy R."/>
            <person name="Gladieux P."/>
            <person name="Thoren M.H."/>
            <person name="Johannesson H."/>
        </authorList>
    </citation>
    <scope>NUCLEOTIDE SEQUENCE</scope>
    <source>
        <strain evidence="2">CBS 955.72</strain>
    </source>
</reference>
<protein>
    <submittedName>
        <fullName evidence="2">Uncharacterized protein</fullName>
    </submittedName>
</protein>
<gene>
    <name evidence="2" type="ORF">B0T25DRAFT_569210</name>
</gene>
<dbReference type="AlphaFoldDB" id="A0AAJ0MFA4"/>
<feature type="compositionally biased region" description="Polar residues" evidence="1">
    <location>
        <begin position="1"/>
        <end position="16"/>
    </location>
</feature>
<dbReference type="Gene3D" id="3.40.50.720">
    <property type="entry name" value="NAD(P)-binding Rossmann-like Domain"/>
    <property type="match status" value="1"/>
</dbReference>
<name>A0AAJ0MFA4_9PEZI</name>
<comment type="caution">
    <text evidence="2">The sequence shown here is derived from an EMBL/GenBank/DDBJ whole genome shotgun (WGS) entry which is preliminary data.</text>
</comment>
<dbReference type="EMBL" id="JAUIQD010000004">
    <property type="protein sequence ID" value="KAK3354039.1"/>
    <property type="molecule type" value="Genomic_DNA"/>
</dbReference>
<evidence type="ECO:0000256" key="1">
    <source>
        <dbReference type="SAM" id="MobiDB-lite"/>
    </source>
</evidence>
<evidence type="ECO:0000313" key="2">
    <source>
        <dbReference type="EMBL" id="KAK3354039.1"/>
    </source>
</evidence>
<proteinExistence type="predicted"/>
<feature type="region of interest" description="Disordered" evidence="1">
    <location>
        <begin position="1"/>
        <end position="27"/>
    </location>
</feature>
<sequence length="53" mass="5718">MVQVPSPLNNLRTQTFPGKPGFTEHDLPTLSGKVYMVTGSNTGEGKELARMLA</sequence>
<keyword evidence="3" id="KW-1185">Reference proteome</keyword>
<dbReference type="Proteomes" id="UP001275084">
    <property type="component" value="Unassembled WGS sequence"/>
</dbReference>
<reference evidence="2" key="1">
    <citation type="journal article" date="2023" name="Mol. Phylogenet. Evol.">
        <title>Genome-scale phylogeny and comparative genomics of the fungal order Sordariales.</title>
        <authorList>
            <person name="Hensen N."/>
            <person name="Bonometti L."/>
            <person name="Westerberg I."/>
            <person name="Brannstrom I.O."/>
            <person name="Guillou S."/>
            <person name="Cros-Aarteil S."/>
            <person name="Calhoun S."/>
            <person name="Haridas S."/>
            <person name="Kuo A."/>
            <person name="Mondo S."/>
            <person name="Pangilinan J."/>
            <person name="Riley R."/>
            <person name="LaButti K."/>
            <person name="Andreopoulos B."/>
            <person name="Lipzen A."/>
            <person name="Chen C."/>
            <person name="Yan M."/>
            <person name="Daum C."/>
            <person name="Ng V."/>
            <person name="Clum A."/>
            <person name="Steindorff A."/>
            <person name="Ohm R.A."/>
            <person name="Martin F."/>
            <person name="Silar P."/>
            <person name="Natvig D.O."/>
            <person name="Lalanne C."/>
            <person name="Gautier V."/>
            <person name="Ament-Velasquez S.L."/>
            <person name="Kruys A."/>
            <person name="Hutchinson M.I."/>
            <person name="Powell A.J."/>
            <person name="Barry K."/>
            <person name="Miller A.N."/>
            <person name="Grigoriev I.V."/>
            <person name="Debuchy R."/>
            <person name="Gladieux P."/>
            <person name="Hiltunen Thoren M."/>
            <person name="Johannesson H."/>
        </authorList>
    </citation>
    <scope>NUCLEOTIDE SEQUENCE</scope>
    <source>
        <strain evidence="2">CBS 955.72</strain>
    </source>
</reference>
<accession>A0AAJ0MFA4</accession>